<dbReference type="Proteomes" id="UP000002008">
    <property type="component" value="Chromosome"/>
</dbReference>
<protein>
    <submittedName>
        <fullName evidence="9">Major facilitator superfamily MFS_1</fullName>
    </submittedName>
</protein>
<dbReference type="PANTHER" id="PTHR23514:SF3">
    <property type="entry name" value="BYPASS OF STOP CODON PROTEIN 6"/>
    <property type="match status" value="1"/>
</dbReference>
<feature type="transmembrane region" description="Helical" evidence="7">
    <location>
        <begin position="374"/>
        <end position="393"/>
    </location>
</feature>
<feature type="transmembrane region" description="Helical" evidence="7">
    <location>
        <begin position="349"/>
        <end position="368"/>
    </location>
</feature>
<dbReference type="STRING" id="324602.Caur_0380"/>
<keyword evidence="10" id="KW-1185">Reference proteome</keyword>
<dbReference type="InterPro" id="IPR011701">
    <property type="entry name" value="MFS"/>
</dbReference>
<dbReference type="InterPro" id="IPR051788">
    <property type="entry name" value="MFS_Transporter"/>
</dbReference>
<keyword evidence="6 7" id="KW-0472">Membrane</keyword>
<comment type="similarity">
    <text evidence="2">Belongs to the major facilitator superfamily.</text>
</comment>
<evidence type="ECO:0000259" key="8">
    <source>
        <dbReference type="PROSITE" id="PS50850"/>
    </source>
</evidence>
<evidence type="ECO:0000313" key="9">
    <source>
        <dbReference type="EMBL" id="ABY33630.1"/>
    </source>
</evidence>
<evidence type="ECO:0000256" key="1">
    <source>
        <dbReference type="ARBA" id="ARBA00004651"/>
    </source>
</evidence>
<evidence type="ECO:0000256" key="4">
    <source>
        <dbReference type="ARBA" id="ARBA00022692"/>
    </source>
</evidence>
<dbReference type="InterPro" id="IPR036259">
    <property type="entry name" value="MFS_trans_sf"/>
</dbReference>
<keyword evidence="5 7" id="KW-1133">Transmembrane helix</keyword>
<feature type="transmembrane region" description="Helical" evidence="7">
    <location>
        <begin position="164"/>
        <end position="187"/>
    </location>
</feature>
<dbReference type="PATRIC" id="fig|324602.8.peg.432"/>
<feature type="transmembrane region" description="Helical" evidence="7">
    <location>
        <begin position="254"/>
        <end position="274"/>
    </location>
</feature>
<keyword evidence="4 7" id="KW-0812">Transmembrane</keyword>
<accession>A9WDM4</accession>
<organism evidence="9 10">
    <name type="scientific">Chloroflexus aurantiacus (strain ATCC 29366 / DSM 635 / J-10-fl)</name>
    <dbReference type="NCBI Taxonomy" id="324602"/>
    <lineage>
        <taxon>Bacteria</taxon>
        <taxon>Bacillati</taxon>
        <taxon>Chloroflexota</taxon>
        <taxon>Chloroflexia</taxon>
        <taxon>Chloroflexales</taxon>
        <taxon>Chloroflexineae</taxon>
        <taxon>Chloroflexaceae</taxon>
        <taxon>Chloroflexus</taxon>
    </lineage>
</organism>
<dbReference type="InterPro" id="IPR020846">
    <property type="entry name" value="MFS_dom"/>
</dbReference>
<dbReference type="Pfam" id="PF07690">
    <property type="entry name" value="MFS_1"/>
    <property type="match status" value="1"/>
</dbReference>
<dbReference type="PANTHER" id="PTHR23514">
    <property type="entry name" value="BYPASS OF STOP CODON PROTEIN 6"/>
    <property type="match status" value="1"/>
</dbReference>
<dbReference type="FunCoup" id="A9WDM4">
    <property type="interactions" value="33"/>
</dbReference>
<dbReference type="InParanoid" id="A9WDM4"/>
<evidence type="ECO:0000256" key="6">
    <source>
        <dbReference type="ARBA" id="ARBA00023136"/>
    </source>
</evidence>
<dbReference type="SUPFAM" id="SSF103473">
    <property type="entry name" value="MFS general substrate transporter"/>
    <property type="match status" value="1"/>
</dbReference>
<dbReference type="RefSeq" id="WP_012256286.1">
    <property type="nucleotide sequence ID" value="NC_010175.1"/>
</dbReference>
<feature type="transmembrane region" description="Helical" evidence="7">
    <location>
        <begin position="220"/>
        <end position="242"/>
    </location>
</feature>
<feature type="transmembrane region" description="Helical" evidence="7">
    <location>
        <begin position="309"/>
        <end position="328"/>
    </location>
</feature>
<feature type="transmembrane region" description="Helical" evidence="7">
    <location>
        <begin position="286"/>
        <end position="303"/>
    </location>
</feature>
<dbReference type="Gene3D" id="1.20.1250.20">
    <property type="entry name" value="MFS general substrate transporter like domains"/>
    <property type="match status" value="2"/>
</dbReference>
<feature type="domain" description="Major facilitator superfamily (MFS) profile" evidence="8">
    <location>
        <begin position="13"/>
        <end position="402"/>
    </location>
</feature>
<dbReference type="EnsemblBacteria" id="ABY33630">
    <property type="protein sequence ID" value="ABY33630"/>
    <property type="gene ID" value="Caur_0380"/>
</dbReference>
<feature type="transmembrane region" description="Helical" evidence="7">
    <location>
        <begin position="139"/>
        <end position="158"/>
    </location>
</feature>
<evidence type="ECO:0000313" key="10">
    <source>
        <dbReference type="Proteomes" id="UP000002008"/>
    </source>
</evidence>
<reference evidence="10" key="1">
    <citation type="journal article" date="2011" name="BMC Genomics">
        <title>Complete genome sequence of the filamentous anoxygenic phototrophic bacterium Chloroflexus aurantiacus.</title>
        <authorList>
            <person name="Tang K.H."/>
            <person name="Barry K."/>
            <person name="Chertkov O."/>
            <person name="Dalin E."/>
            <person name="Han C.S."/>
            <person name="Hauser L.J."/>
            <person name="Honchak B.M."/>
            <person name="Karbach L.E."/>
            <person name="Land M.L."/>
            <person name="Lapidus A."/>
            <person name="Larimer F.W."/>
            <person name="Mikhailova N."/>
            <person name="Pitluck S."/>
            <person name="Pierson B.K."/>
            <person name="Blankenship R.E."/>
        </authorList>
    </citation>
    <scope>NUCLEOTIDE SEQUENCE [LARGE SCALE GENOMIC DNA]</scope>
    <source>
        <strain evidence="10">ATCC 29366 / DSM 635 / J-10-fl</strain>
    </source>
</reference>
<dbReference type="GO" id="GO:0005886">
    <property type="term" value="C:plasma membrane"/>
    <property type="evidence" value="ECO:0007669"/>
    <property type="project" value="UniProtKB-SubCell"/>
</dbReference>
<feature type="transmembrane region" description="Helical" evidence="7">
    <location>
        <begin position="49"/>
        <end position="72"/>
    </location>
</feature>
<dbReference type="GO" id="GO:0016020">
    <property type="term" value="C:membrane"/>
    <property type="evidence" value="ECO:0000318"/>
    <property type="project" value="GO_Central"/>
</dbReference>
<dbReference type="CDD" id="cd17333">
    <property type="entry name" value="MFS_FucP_MFSD4_like"/>
    <property type="match status" value="1"/>
</dbReference>
<evidence type="ECO:0000256" key="5">
    <source>
        <dbReference type="ARBA" id="ARBA00022989"/>
    </source>
</evidence>
<dbReference type="AlphaFoldDB" id="A9WDM4"/>
<evidence type="ECO:0000256" key="3">
    <source>
        <dbReference type="ARBA" id="ARBA00022448"/>
    </source>
</evidence>
<dbReference type="KEGG" id="cau:Caur_0380"/>
<proteinExistence type="inferred from homology"/>
<gene>
    <name evidence="9" type="ordered locus">Caur_0380</name>
</gene>
<keyword evidence="3" id="KW-0813">Transport</keyword>
<comment type="subcellular location">
    <subcellularLocation>
        <location evidence="1">Cell membrane</location>
        <topology evidence="1">Multi-pass membrane protein</topology>
    </subcellularLocation>
</comment>
<dbReference type="PROSITE" id="PS50850">
    <property type="entry name" value="MFS"/>
    <property type="match status" value="1"/>
</dbReference>
<evidence type="ECO:0000256" key="7">
    <source>
        <dbReference type="SAM" id="Phobius"/>
    </source>
</evidence>
<feature type="transmembrane region" description="Helical" evidence="7">
    <location>
        <begin position="79"/>
        <end position="97"/>
    </location>
</feature>
<dbReference type="GO" id="GO:0022857">
    <property type="term" value="F:transmembrane transporter activity"/>
    <property type="evidence" value="ECO:0007669"/>
    <property type="project" value="InterPro"/>
</dbReference>
<dbReference type="EMBL" id="CP000909">
    <property type="protein sequence ID" value="ABY33630.1"/>
    <property type="molecule type" value="Genomic_DNA"/>
</dbReference>
<name>A9WDM4_CHLAA</name>
<evidence type="ECO:0000256" key="2">
    <source>
        <dbReference type="ARBA" id="ARBA00008335"/>
    </source>
</evidence>
<sequence>MPTNKTRVSGIGLIVLAFVAFIALGLPDGLLGVGWPSIRDSFAVPLDAIGMLLTTVIAGYMISSFFSGFLLSRLGVGRMLAASCLLTGMALIGYTVVPHWWMMVALGVFAGLGAGAIDAGLNTYVAAHFGETLMQWLHASWGVGVTIGPILMTLGLTTLNTWHFGYQIVGIFQIALAICFVLTLAMWASHARNVPSGDEPAKRLTDYQTPMIETLRQPQVWLSVMLFFLYVGAESSLGIWTYTLLTESRGVDQALAGFFAGSYWFTFTIGRIAAGMITIRTGATRLVFTGLSGALLGAVLLIWNPSQLMNVVAVALIGLAIAPIFPALMSDTSMRVGDHHAANTIGMQMTATGFGTAVIPGLMGVLAQRVSLEIIPLCLLVVYASLFGLYLLVVRLRRVSVTVVAAKTGPTQAIK</sequence>
<dbReference type="eggNOG" id="COG0738">
    <property type="taxonomic scope" value="Bacteria"/>
</dbReference>
<dbReference type="HOGENOM" id="CLU_021993_2_0_0"/>